<dbReference type="Proteomes" id="UP001140949">
    <property type="component" value="Unassembled WGS sequence"/>
</dbReference>
<proteinExistence type="predicted"/>
<evidence type="ECO:0000313" key="3">
    <source>
        <dbReference type="Proteomes" id="UP001140949"/>
    </source>
</evidence>
<organism evidence="2 3">
    <name type="scientific">Iris pallida</name>
    <name type="common">Sweet iris</name>
    <dbReference type="NCBI Taxonomy" id="29817"/>
    <lineage>
        <taxon>Eukaryota</taxon>
        <taxon>Viridiplantae</taxon>
        <taxon>Streptophyta</taxon>
        <taxon>Embryophyta</taxon>
        <taxon>Tracheophyta</taxon>
        <taxon>Spermatophyta</taxon>
        <taxon>Magnoliopsida</taxon>
        <taxon>Liliopsida</taxon>
        <taxon>Asparagales</taxon>
        <taxon>Iridaceae</taxon>
        <taxon>Iridoideae</taxon>
        <taxon>Irideae</taxon>
        <taxon>Iris</taxon>
    </lineage>
</organism>
<name>A0AAX6H7G4_IRIPA</name>
<gene>
    <name evidence="2" type="ORF">M6B38_326375</name>
</gene>
<comment type="caution">
    <text evidence="2">The sequence shown here is derived from an EMBL/GenBank/DDBJ whole genome shotgun (WGS) entry which is preliminary data.</text>
</comment>
<protein>
    <submittedName>
        <fullName evidence="2">Uncharacterized protein</fullName>
    </submittedName>
</protein>
<evidence type="ECO:0000313" key="2">
    <source>
        <dbReference type="EMBL" id="KAJ6836664.1"/>
    </source>
</evidence>
<evidence type="ECO:0000256" key="1">
    <source>
        <dbReference type="SAM" id="MobiDB-lite"/>
    </source>
</evidence>
<reference evidence="2" key="1">
    <citation type="journal article" date="2023" name="GigaByte">
        <title>Genome assembly of the bearded iris, Iris pallida Lam.</title>
        <authorList>
            <person name="Bruccoleri R.E."/>
            <person name="Oakeley E.J."/>
            <person name="Faust A.M.E."/>
            <person name="Altorfer M."/>
            <person name="Dessus-Babus S."/>
            <person name="Burckhardt D."/>
            <person name="Oertli M."/>
            <person name="Naumann U."/>
            <person name="Petersen F."/>
            <person name="Wong J."/>
        </authorList>
    </citation>
    <scope>NUCLEOTIDE SEQUENCE</scope>
    <source>
        <strain evidence="2">GSM-AAB239-AS_SAM_17_03QT</strain>
    </source>
</reference>
<dbReference type="AlphaFoldDB" id="A0AAX6H7G4"/>
<accession>A0AAX6H7G4</accession>
<reference evidence="2" key="2">
    <citation type="submission" date="2023-04" db="EMBL/GenBank/DDBJ databases">
        <authorList>
            <person name="Bruccoleri R.E."/>
            <person name="Oakeley E.J."/>
            <person name="Faust A.-M."/>
            <person name="Dessus-Babus S."/>
            <person name="Altorfer M."/>
            <person name="Burckhardt D."/>
            <person name="Oertli M."/>
            <person name="Naumann U."/>
            <person name="Petersen F."/>
            <person name="Wong J."/>
        </authorList>
    </citation>
    <scope>NUCLEOTIDE SEQUENCE</scope>
    <source>
        <strain evidence="2">GSM-AAB239-AS_SAM_17_03QT</strain>
        <tissue evidence="2">Leaf</tissue>
    </source>
</reference>
<dbReference type="EMBL" id="JANAVB010011821">
    <property type="protein sequence ID" value="KAJ6836664.1"/>
    <property type="molecule type" value="Genomic_DNA"/>
</dbReference>
<keyword evidence="3" id="KW-1185">Reference proteome</keyword>
<sequence>MVCVDDGSSSGDSWLRVMMERCSCGGENGLDPSIIAESDGSIQGVSVDPGSGVAVTQQSRTAPVARLDGDVVVSRSGRTPAARSSRSGVRALRR</sequence>
<feature type="region of interest" description="Disordered" evidence="1">
    <location>
        <begin position="75"/>
        <end position="94"/>
    </location>
</feature>